<name>A0A494VI28_9SPHI</name>
<reference evidence="8 9" key="1">
    <citation type="submission" date="2018-10" db="EMBL/GenBank/DDBJ databases">
        <title>Genome sequencing of Mucilaginibacter sp. HYN0043.</title>
        <authorList>
            <person name="Kim M."/>
            <person name="Yi H."/>
        </authorList>
    </citation>
    <scope>NUCLEOTIDE SEQUENCE [LARGE SCALE GENOMIC DNA]</scope>
    <source>
        <strain evidence="8 9">HYN0043</strain>
    </source>
</reference>
<feature type="domain" description="Na+/H+ antiporter NhaC-like C-terminal" evidence="7">
    <location>
        <begin position="186"/>
        <end position="452"/>
    </location>
</feature>
<dbReference type="GO" id="GO:0005886">
    <property type="term" value="C:plasma membrane"/>
    <property type="evidence" value="ECO:0007669"/>
    <property type="project" value="UniProtKB-SubCell"/>
</dbReference>
<organism evidence="8 9">
    <name type="scientific">Mucilaginibacter celer</name>
    <dbReference type="NCBI Taxonomy" id="2305508"/>
    <lineage>
        <taxon>Bacteria</taxon>
        <taxon>Pseudomonadati</taxon>
        <taxon>Bacteroidota</taxon>
        <taxon>Sphingobacteriia</taxon>
        <taxon>Sphingobacteriales</taxon>
        <taxon>Sphingobacteriaceae</taxon>
        <taxon>Mucilaginibacter</taxon>
    </lineage>
</organism>
<gene>
    <name evidence="8" type="ORF">HYN43_003865</name>
</gene>
<dbReference type="PANTHER" id="PTHR43478">
    <property type="entry name" value="NA+/H+ ANTIPORTER-RELATED"/>
    <property type="match status" value="1"/>
</dbReference>
<evidence type="ECO:0000256" key="6">
    <source>
        <dbReference type="SAM" id="Phobius"/>
    </source>
</evidence>
<dbReference type="EMBL" id="CP032869">
    <property type="protein sequence ID" value="AYL94487.1"/>
    <property type="molecule type" value="Genomic_DNA"/>
</dbReference>
<dbReference type="KEGG" id="muh:HYN43_003865"/>
<keyword evidence="4 6" id="KW-1133">Transmembrane helix</keyword>
<evidence type="ECO:0000259" key="7">
    <source>
        <dbReference type="Pfam" id="PF03553"/>
    </source>
</evidence>
<accession>A0A494VI28</accession>
<feature type="transmembrane region" description="Helical" evidence="6">
    <location>
        <begin position="304"/>
        <end position="325"/>
    </location>
</feature>
<evidence type="ECO:0000256" key="5">
    <source>
        <dbReference type="ARBA" id="ARBA00023136"/>
    </source>
</evidence>
<dbReference type="OrthoDB" id="9762978at2"/>
<dbReference type="AlphaFoldDB" id="A0A494VI28"/>
<feature type="transmembrane region" description="Helical" evidence="6">
    <location>
        <begin position="254"/>
        <end position="271"/>
    </location>
</feature>
<protein>
    <submittedName>
        <fullName evidence="8">Sodium:proton antiporter</fullName>
    </submittedName>
</protein>
<dbReference type="PANTHER" id="PTHR43478:SF1">
    <property type="entry name" value="NA+_H+ ANTIPORTER NHAC-LIKE C-TERMINAL DOMAIN-CONTAINING PROTEIN"/>
    <property type="match status" value="1"/>
</dbReference>
<sequence length="456" mass="49639">MTYGALALIPPLVVIVLAIALRASFEALLLGCIVGFIIIGYHDHTNFFSDFIATFYKVMKDDSTVWVILVCGLYGSLIGLMVKSGGAMKFGEDALKYIKTKRAALFGTWFLGLFIFLDDYLSALTVGITMKKITDHFKVSREYLAYIVNTTAAPWCVIVPLSTWTVFIGSILEKCNFAALGQGNHVYLSVIPYVTYGWVSVFMIPLVIMGLVPMIGRMQKAEALSLNNVVALPTDTEEINIQASGFGNGKKASSMYFIIPIAITLICTFLMNYDALKGIMIGVAFTFVYYLIIKLGTFQQLSETIFSGFNSMVYALALVVMSYILKDVGDKMGLTSYVINGVKPYISKELLPAIIFLSITLITYTTGSSWGVYAVVIPIVIPLAHTLGANVLISVGAVVSTGVVGSNACLYSDTTILTSQSTDISNLKHSFSQLPYALIAFAISTIIYIVMGYTIA</sequence>
<feature type="transmembrane region" description="Helical" evidence="6">
    <location>
        <begin position="143"/>
        <end position="172"/>
    </location>
</feature>
<feature type="transmembrane region" description="Helical" evidence="6">
    <location>
        <begin position="434"/>
        <end position="455"/>
    </location>
</feature>
<evidence type="ECO:0000256" key="2">
    <source>
        <dbReference type="ARBA" id="ARBA00022475"/>
    </source>
</evidence>
<dbReference type="Pfam" id="PF03553">
    <property type="entry name" value="Na_H_antiporter"/>
    <property type="match status" value="1"/>
</dbReference>
<keyword evidence="3 6" id="KW-0812">Transmembrane</keyword>
<keyword evidence="5 6" id="KW-0472">Membrane</keyword>
<evidence type="ECO:0000256" key="3">
    <source>
        <dbReference type="ARBA" id="ARBA00022692"/>
    </source>
</evidence>
<keyword evidence="2" id="KW-1003">Cell membrane</keyword>
<feature type="transmembrane region" description="Helical" evidence="6">
    <location>
        <begin position="278"/>
        <end position="298"/>
    </location>
</feature>
<feature type="transmembrane region" description="Helical" evidence="6">
    <location>
        <begin position="64"/>
        <end position="82"/>
    </location>
</feature>
<dbReference type="RefSeq" id="WP_119408205.1">
    <property type="nucleotide sequence ID" value="NZ_CP032869.1"/>
</dbReference>
<proteinExistence type="predicted"/>
<evidence type="ECO:0000313" key="9">
    <source>
        <dbReference type="Proteomes" id="UP000270046"/>
    </source>
</evidence>
<feature type="transmembrane region" description="Helical" evidence="6">
    <location>
        <begin position="103"/>
        <end position="123"/>
    </location>
</feature>
<keyword evidence="9" id="KW-1185">Reference proteome</keyword>
<evidence type="ECO:0000313" key="8">
    <source>
        <dbReference type="EMBL" id="AYL94487.1"/>
    </source>
</evidence>
<dbReference type="Proteomes" id="UP000270046">
    <property type="component" value="Chromosome"/>
</dbReference>
<feature type="transmembrane region" description="Helical" evidence="6">
    <location>
        <begin position="193"/>
        <end position="216"/>
    </location>
</feature>
<evidence type="ECO:0000256" key="1">
    <source>
        <dbReference type="ARBA" id="ARBA00004651"/>
    </source>
</evidence>
<feature type="transmembrane region" description="Helical" evidence="6">
    <location>
        <begin position="12"/>
        <end position="41"/>
    </location>
</feature>
<comment type="subcellular location">
    <subcellularLocation>
        <location evidence="1">Cell membrane</location>
        <topology evidence="1">Multi-pass membrane protein</topology>
    </subcellularLocation>
</comment>
<dbReference type="InterPro" id="IPR018461">
    <property type="entry name" value="Na/H_Antiport_NhaC-like_C"/>
</dbReference>
<evidence type="ECO:0000256" key="4">
    <source>
        <dbReference type="ARBA" id="ARBA00022989"/>
    </source>
</evidence>